<sequence length="78" mass="8742">MYEFANRMPEDRVPLTVVSRVFFAGPPCSGLPRASFGFFDDTLANVRCCGATIILYSVGGLSRGCYGRQQRGRRRNYI</sequence>
<accession>A0A6G0Z6T4</accession>
<proteinExistence type="predicted"/>
<name>A0A6G0Z6T4_APHCR</name>
<dbReference type="Proteomes" id="UP000478052">
    <property type="component" value="Unassembled WGS sequence"/>
</dbReference>
<keyword evidence="2" id="KW-1185">Reference proteome</keyword>
<comment type="caution">
    <text evidence="1">The sequence shown here is derived from an EMBL/GenBank/DDBJ whole genome shotgun (WGS) entry which is preliminary data.</text>
</comment>
<organism evidence="1 2">
    <name type="scientific">Aphis craccivora</name>
    <name type="common">Cowpea aphid</name>
    <dbReference type="NCBI Taxonomy" id="307492"/>
    <lineage>
        <taxon>Eukaryota</taxon>
        <taxon>Metazoa</taxon>
        <taxon>Ecdysozoa</taxon>
        <taxon>Arthropoda</taxon>
        <taxon>Hexapoda</taxon>
        <taxon>Insecta</taxon>
        <taxon>Pterygota</taxon>
        <taxon>Neoptera</taxon>
        <taxon>Paraneoptera</taxon>
        <taxon>Hemiptera</taxon>
        <taxon>Sternorrhyncha</taxon>
        <taxon>Aphidomorpha</taxon>
        <taxon>Aphidoidea</taxon>
        <taxon>Aphididae</taxon>
        <taxon>Aphidini</taxon>
        <taxon>Aphis</taxon>
        <taxon>Aphis</taxon>
    </lineage>
</organism>
<feature type="non-terminal residue" evidence="1">
    <location>
        <position position="78"/>
    </location>
</feature>
<dbReference type="AlphaFoldDB" id="A0A6G0Z6T4"/>
<protein>
    <submittedName>
        <fullName evidence="1">Uncharacterized protein</fullName>
    </submittedName>
</protein>
<reference evidence="1 2" key="1">
    <citation type="submission" date="2019-08" db="EMBL/GenBank/DDBJ databases">
        <title>Whole genome of Aphis craccivora.</title>
        <authorList>
            <person name="Voronova N.V."/>
            <person name="Shulinski R.S."/>
            <person name="Bandarenka Y.V."/>
            <person name="Zhorov D.G."/>
            <person name="Warner D."/>
        </authorList>
    </citation>
    <scope>NUCLEOTIDE SEQUENCE [LARGE SCALE GENOMIC DNA]</scope>
    <source>
        <strain evidence="1">180601</strain>
        <tissue evidence="1">Whole Body</tissue>
    </source>
</reference>
<dbReference type="EMBL" id="VUJU01001240">
    <property type="protein sequence ID" value="KAF0766219.1"/>
    <property type="molecule type" value="Genomic_DNA"/>
</dbReference>
<gene>
    <name evidence="1" type="ORF">FWK35_00003128</name>
</gene>
<evidence type="ECO:0000313" key="2">
    <source>
        <dbReference type="Proteomes" id="UP000478052"/>
    </source>
</evidence>
<evidence type="ECO:0000313" key="1">
    <source>
        <dbReference type="EMBL" id="KAF0766219.1"/>
    </source>
</evidence>